<dbReference type="NCBIfam" id="TIGR00277">
    <property type="entry name" value="HDIG"/>
    <property type="match status" value="1"/>
</dbReference>
<dbReference type="AlphaFoldDB" id="A0A6B0YS98"/>
<comment type="caution">
    <text evidence="2">The sequence shown here is derived from an EMBL/GenBank/DDBJ whole genome shotgun (WGS) entry which is preliminary data.</text>
</comment>
<organism evidence="2">
    <name type="scientific">Caldilineaceae bacterium SB0664_bin_27</name>
    <dbReference type="NCBI Taxonomy" id="2605260"/>
    <lineage>
        <taxon>Bacteria</taxon>
        <taxon>Bacillati</taxon>
        <taxon>Chloroflexota</taxon>
        <taxon>Caldilineae</taxon>
        <taxon>Caldilineales</taxon>
        <taxon>Caldilineaceae</taxon>
    </lineage>
</organism>
<evidence type="ECO:0000259" key="1">
    <source>
        <dbReference type="Pfam" id="PF01966"/>
    </source>
</evidence>
<name>A0A6B0YS98_9CHLR</name>
<accession>A0A6B0YS98</accession>
<dbReference type="InterPro" id="IPR006675">
    <property type="entry name" value="HDIG_dom"/>
</dbReference>
<gene>
    <name evidence="2" type="ORF">F4Y42_11025</name>
</gene>
<dbReference type="Pfam" id="PF01966">
    <property type="entry name" value="HD"/>
    <property type="match status" value="1"/>
</dbReference>
<protein>
    <submittedName>
        <fullName evidence="2">HD domain-containing protein</fullName>
    </submittedName>
</protein>
<reference evidence="2" key="1">
    <citation type="submission" date="2019-09" db="EMBL/GenBank/DDBJ databases">
        <title>Characterisation of the sponge microbiome using genome-centric metagenomics.</title>
        <authorList>
            <person name="Engelberts J.P."/>
            <person name="Robbins S.J."/>
            <person name="De Goeij J.M."/>
            <person name="Aranda M."/>
            <person name="Bell S.C."/>
            <person name="Webster N.S."/>
        </authorList>
    </citation>
    <scope>NUCLEOTIDE SEQUENCE</scope>
    <source>
        <strain evidence="2">SB0664_bin_27</strain>
    </source>
</reference>
<proteinExistence type="predicted"/>
<feature type="domain" description="HD" evidence="1">
    <location>
        <begin position="66"/>
        <end position="178"/>
    </location>
</feature>
<sequence>MASMDELRKGVSESLPEVNEIKDEELRGLVIEAWAFALSQSEFTRIDQIRGSGVPDSPALKDGTQAEHLRGVARMAHGLADGLEAVHGDIGIDRDLLWACALCHDVGKPFEFSPRNQARWKNDVGAAGFPSIRHSVYGVHVALTVGLPEAVAHTAGAHSAEGELIKRSLENTLVNSADHAYWAAMERAGQLEMEDE</sequence>
<dbReference type="Gene3D" id="1.10.3210.10">
    <property type="entry name" value="Hypothetical protein af1432"/>
    <property type="match status" value="1"/>
</dbReference>
<dbReference type="EMBL" id="VXRG01000092">
    <property type="protein sequence ID" value="MXY93964.1"/>
    <property type="molecule type" value="Genomic_DNA"/>
</dbReference>
<dbReference type="InterPro" id="IPR006674">
    <property type="entry name" value="HD_domain"/>
</dbReference>
<dbReference type="SUPFAM" id="SSF109604">
    <property type="entry name" value="HD-domain/PDEase-like"/>
    <property type="match status" value="1"/>
</dbReference>
<evidence type="ECO:0000313" key="2">
    <source>
        <dbReference type="EMBL" id="MXY93964.1"/>
    </source>
</evidence>